<evidence type="ECO:0000313" key="3">
    <source>
        <dbReference type="Proteomes" id="UP000283374"/>
    </source>
</evidence>
<comment type="caution">
    <text evidence="2">The sequence shown here is derived from an EMBL/GenBank/DDBJ whole genome shotgun (WGS) entry which is preliminary data.</text>
</comment>
<dbReference type="AlphaFoldDB" id="A0A413RJR4"/>
<name>A0A413RJR4_9CELL</name>
<organism evidence="2 3">
    <name type="scientific">Cellulomonas rhizosphaerae</name>
    <dbReference type="NCBI Taxonomy" id="2293719"/>
    <lineage>
        <taxon>Bacteria</taxon>
        <taxon>Bacillati</taxon>
        <taxon>Actinomycetota</taxon>
        <taxon>Actinomycetes</taxon>
        <taxon>Micrococcales</taxon>
        <taxon>Cellulomonadaceae</taxon>
        <taxon>Cellulomonas</taxon>
    </lineage>
</organism>
<keyword evidence="3" id="KW-1185">Reference proteome</keyword>
<keyword evidence="2" id="KW-0808">Transferase</keyword>
<dbReference type="InterPro" id="IPR049625">
    <property type="entry name" value="Glyco_transf_61_cat"/>
</dbReference>
<dbReference type="Proteomes" id="UP000283374">
    <property type="component" value="Unassembled WGS sequence"/>
</dbReference>
<reference evidence="2 3" key="1">
    <citation type="submission" date="2018-08" db="EMBL/GenBank/DDBJ databases">
        <title>Cellulomonas rhizosphaerae sp. nov., a novel actinomycete isolated from soil.</title>
        <authorList>
            <person name="Tian Y."/>
        </authorList>
    </citation>
    <scope>NUCLEOTIDE SEQUENCE [LARGE SCALE GENOMIC DNA]</scope>
    <source>
        <strain evidence="2 3">NEAU-TCZ24</strain>
    </source>
</reference>
<gene>
    <name evidence="2" type="ORF">D1825_12750</name>
</gene>
<dbReference type="Pfam" id="PF04577">
    <property type="entry name" value="Glyco_transf_61"/>
    <property type="match status" value="1"/>
</dbReference>
<protein>
    <submittedName>
        <fullName evidence="2">Glycosyltransferase family 61 protein</fullName>
    </submittedName>
</protein>
<evidence type="ECO:0000313" key="2">
    <source>
        <dbReference type="EMBL" id="RHA38882.1"/>
    </source>
</evidence>
<sequence length="509" mass="55860">MATHPAGDPIPQNVTLHLAATPSERVRVVAELPRFDAALDMLVDQADKVAALRSLAYFVKVDGTYLVREPGERHAGSNVTALLDGLTALAASVEMRRSAPVPDAELAQAVVVASSSSAVASLTRRRHFYFKLRDAEADRVLTQRYGAEWGDVLHTVLPREFAAQGSVTAHGTGPALGSNQTIDVPALHLRSYRWPRASVRQLLTYGGDYVLPDAFRHPLQPTLSHPQLAGVSRDFGRLLRRAQPTSRRKLRGAYYYIDCTYPTHFGHITTEVLARLWGWELARREHPGIRPLLTVRTEGAGMPSYQGQILAALGMDPATAEVVGPHEAVDVETLLSVTPAFENPFYVAPEMAELWTRLSAGLPDAAPPTDNERIFISRRTSGKRDCIETPEVERYFAAAGFSVIYPEEHGYAEQRAMFSRARIVAGFGGSGMFNMMFAPSARIIIISGDAYTAANEFLFAAANGNELHYFWGTSTIRPPKPGAYLHEAFQSDFHFDVHAFAPELAPLLA</sequence>
<feature type="domain" description="Glycosyltransferase 61 catalytic" evidence="1">
    <location>
        <begin position="265"/>
        <end position="443"/>
    </location>
</feature>
<evidence type="ECO:0000259" key="1">
    <source>
        <dbReference type="Pfam" id="PF04577"/>
    </source>
</evidence>
<accession>A0A413RJR4</accession>
<dbReference type="EMBL" id="QWKP01000209">
    <property type="protein sequence ID" value="RHA38882.1"/>
    <property type="molecule type" value="Genomic_DNA"/>
</dbReference>
<dbReference type="GO" id="GO:0016757">
    <property type="term" value="F:glycosyltransferase activity"/>
    <property type="evidence" value="ECO:0007669"/>
    <property type="project" value="InterPro"/>
</dbReference>
<proteinExistence type="predicted"/>